<organism evidence="1 2">
    <name type="scientific">Arctium lappa</name>
    <name type="common">Greater burdock</name>
    <name type="synonym">Lappa major</name>
    <dbReference type="NCBI Taxonomy" id="4217"/>
    <lineage>
        <taxon>Eukaryota</taxon>
        <taxon>Viridiplantae</taxon>
        <taxon>Streptophyta</taxon>
        <taxon>Embryophyta</taxon>
        <taxon>Tracheophyta</taxon>
        <taxon>Spermatophyta</taxon>
        <taxon>Magnoliopsida</taxon>
        <taxon>eudicotyledons</taxon>
        <taxon>Gunneridae</taxon>
        <taxon>Pentapetalae</taxon>
        <taxon>asterids</taxon>
        <taxon>campanulids</taxon>
        <taxon>Asterales</taxon>
        <taxon>Asteraceae</taxon>
        <taxon>Carduoideae</taxon>
        <taxon>Cardueae</taxon>
        <taxon>Arctiinae</taxon>
        <taxon>Arctium</taxon>
    </lineage>
</organism>
<proteinExistence type="predicted"/>
<accession>A0ACB8XFG7</accession>
<evidence type="ECO:0000313" key="1">
    <source>
        <dbReference type="EMBL" id="KAI3665295.1"/>
    </source>
</evidence>
<reference evidence="1 2" key="2">
    <citation type="journal article" date="2022" name="Mol. Ecol. Resour.">
        <title>The genomes of chicory, endive, great burdock and yacon provide insights into Asteraceae paleo-polyploidization history and plant inulin production.</title>
        <authorList>
            <person name="Fan W."/>
            <person name="Wang S."/>
            <person name="Wang H."/>
            <person name="Wang A."/>
            <person name="Jiang F."/>
            <person name="Liu H."/>
            <person name="Zhao H."/>
            <person name="Xu D."/>
            <person name="Zhang Y."/>
        </authorList>
    </citation>
    <scope>NUCLEOTIDE SEQUENCE [LARGE SCALE GENOMIC DNA]</scope>
    <source>
        <strain evidence="2">cv. Niubang</strain>
    </source>
</reference>
<dbReference type="EMBL" id="CM042064">
    <property type="protein sequence ID" value="KAI3665295.1"/>
    <property type="molecule type" value="Genomic_DNA"/>
</dbReference>
<comment type="caution">
    <text evidence="1">The sequence shown here is derived from an EMBL/GenBank/DDBJ whole genome shotgun (WGS) entry which is preliminary data.</text>
</comment>
<reference evidence="2" key="1">
    <citation type="journal article" date="2022" name="Mol. Ecol. Resour.">
        <title>The genomes of chicory, endive, great burdock and yacon provide insights into Asteraceae palaeo-polyploidization history and plant inulin production.</title>
        <authorList>
            <person name="Fan W."/>
            <person name="Wang S."/>
            <person name="Wang H."/>
            <person name="Wang A."/>
            <person name="Jiang F."/>
            <person name="Liu H."/>
            <person name="Zhao H."/>
            <person name="Xu D."/>
            <person name="Zhang Y."/>
        </authorList>
    </citation>
    <scope>NUCLEOTIDE SEQUENCE [LARGE SCALE GENOMIC DNA]</scope>
    <source>
        <strain evidence="2">cv. Niubang</strain>
    </source>
</reference>
<protein>
    <submittedName>
        <fullName evidence="1">Uncharacterized protein</fullName>
    </submittedName>
</protein>
<keyword evidence="2" id="KW-1185">Reference proteome</keyword>
<name>A0ACB8XFG7_ARCLA</name>
<dbReference type="Proteomes" id="UP001055879">
    <property type="component" value="Linkage Group LG18"/>
</dbReference>
<sequence length="81" mass="8674">MGILAAGCVNGIINDDIRIVGKGKVEIVVDVNMIKGIGSRKGNLVYDSKIMVFKGVGEGLIDDPGVPRVDPRFCCRRLQSS</sequence>
<evidence type="ECO:0000313" key="2">
    <source>
        <dbReference type="Proteomes" id="UP001055879"/>
    </source>
</evidence>
<gene>
    <name evidence="1" type="ORF">L6452_43919</name>
</gene>